<dbReference type="AlphaFoldDB" id="A0A1W6N5E3"/>
<dbReference type="Proteomes" id="UP000237351">
    <property type="component" value="Chromosome"/>
</dbReference>
<dbReference type="RefSeq" id="WP_085784509.1">
    <property type="nucleotide sequence ID" value="NZ_CP008743.1"/>
</dbReference>
<proteinExistence type="predicted"/>
<name>A0A1W6N5E3_9PROT</name>
<keyword evidence="1" id="KW-0472">Membrane</keyword>
<accession>A0A1W6N5E3</accession>
<reference evidence="2 3" key="1">
    <citation type="submission" date="2014-06" db="EMBL/GenBank/DDBJ databases">
        <title>The genome of the endonuclear symbiont Nucleicultrix amoebiphila.</title>
        <authorList>
            <person name="Schulz F."/>
            <person name="Horn M."/>
        </authorList>
    </citation>
    <scope>NUCLEOTIDE SEQUENCE [LARGE SCALE GENOMIC DNA]</scope>
    <source>
        <strain evidence="2 3">FS5</strain>
    </source>
</reference>
<sequence>MLFFSHISFALLMIVLIMGTKLILKALNTKGPGQTLAKSVGIIVMVLAVLTMLCNLYYSVQYWARGYLDMPCPMMHMGQGMDHSSMMNQHMMDKNSMMGGMSQNKE</sequence>
<evidence type="ECO:0000313" key="2">
    <source>
        <dbReference type="EMBL" id="ARN84996.1"/>
    </source>
</evidence>
<keyword evidence="1" id="KW-1133">Transmembrane helix</keyword>
<protein>
    <submittedName>
        <fullName evidence="2">Uncharacterized protein</fullName>
    </submittedName>
</protein>
<organism evidence="2 3">
    <name type="scientific">Candidatus Nucleicultrix amoebiphila FS5</name>
    <dbReference type="NCBI Taxonomy" id="1414854"/>
    <lineage>
        <taxon>Bacteria</taxon>
        <taxon>Pseudomonadati</taxon>
        <taxon>Pseudomonadota</taxon>
        <taxon>Alphaproteobacteria</taxon>
        <taxon>Holosporales</taxon>
        <taxon>Candidatus Nucleicultricaceae</taxon>
        <taxon>Candidatus Nucleicultrix</taxon>
    </lineage>
</organism>
<dbReference type="EMBL" id="CP008743">
    <property type="protein sequence ID" value="ARN84996.1"/>
    <property type="molecule type" value="Genomic_DNA"/>
</dbReference>
<keyword evidence="3" id="KW-1185">Reference proteome</keyword>
<evidence type="ECO:0000256" key="1">
    <source>
        <dbReference type="SAM" id="Phobius"/>
    </source>
</evidence>
<feature type="transmembrane region" description="Helical" evidence="1">
    <location>
        <begin position="36"/>
        <end position="58"/>
    </location>
</feature>
<feature type="transmembrane region" description="Helical" evidence="1">
    <location>
        <begin position="6"/>
        <end position="24"/>
    </location>
</feature>
<gene>
    <name evidence="2" type="ORF">GQ61_06510</name>
</gene>
<evidence type="ECO:0000313" key="3">
    <source>
        <dbReference type="Proteomes" id="UP000237351"/>
    </source>
</evidence>
<keyword evidence="1" id="KW-0812">Transmembrane</keyword>
<dbReference type="KEGG" id="naf:GQ61_06510"/>